<keyword evidence="2" id="KW-1185">Reference proteome</keyword>
<organism evidence="1 2">
    <name type="scientific">Auriscalpium vulgare</name>
    <dbReference type="NCBI Taxonomy" id="40419"/>
    <lineage>
        <taxon>Eukaryota</taxon>
        <taxon>Fungi</taxon>
        <taxon>Dikarya</taxon>
        <taxon>Basidiomycota</taxon>
        <taxon>Agaricomycotina</taxon>
        <taxon>Agaricomycetes</taxon>
        <taxon>Russulales</taxon>
        <taxon>Auriscalpiaceae</taxon>
        <taxon>Auriscalpium</taxon>
    </lineage>
</organism>
<accession>A0ACB8R6P1</accession>
<reference evidence="1" key="1">
    <citation type="submission" date="2021-02" db="EMBL/GenBank/DDBJ databases">
        <authorList>
            <consortium name="DOE Joint Genome Institute"/>
            <person name="Ahrendt S."/>
            <person name="Looney B.P."/>
            <person name="Miyauchi S."/>
            <person name="Morin E."/>
            <person name="Drula E."/>
            <person name="Courty P.E."/>
            <person name="Chicoki N."/>
            <person name="Fauchery L."/>
            <person name="Kohler A."/>
            <person name="Kuo A."/>
            <person name="Labutti K."/>
            <person name="Pangilinan J."/>
            <person name="Lipzen A."/>
            <person name="Riley R."/>
            <person name="Andreopoulos W."/>
            <person name="He G."/>
            <person name="Johnson J."/>
            <person name="Barry K.W."/>
            <person name="Grigoriev I.V."/>
            <person name="Nagy L."/>
            <person name="Hibbett D."/>
            <person name="Henrissat B."/>
            <person name="Matheny P.B."/>
            <person name="Labbe J."/>
            <person name="Martin F."/>
        </authorList>
    </citation>
    <scope>NUCLEOTIDE SEQUENCE</scope>
    <source>
        <strain evidence="1">FP105234-sp</strain>
    </source>
</reference>
<evidence type="ECO:0000313" key="2">
    <source>
        <dbReference type="Proteomes" id="UP000814033"/>
    </source>
</evidence>
<dbReference type="EMBL" id="MU276305">
    <property type="protein sequence ID" value="KAI0039435.1"/>
    <property type="molecule type" value="Genomic_DNA"/>
</dbReference>
<gene>
    <name evidence="1" type="ORF">FA95DRAFT_1612575</name>
</gene>
<evidence type="ECO:0000313" key="1">
    <source>
        <dbReference type="EMBL" id="KAI0039435.1"/>
    </source>
</evidence>
<protein>
    <submittedName>
        <fullName evidence="1">Uncharacterized protein</fullName>
    </submittedName>
</protein>
<sequence length="123" mass="12606">MPNALSRIVLQVNVEPIGLITVEILVAPNGHLSVSYQPASSPSSYSPHQAAGGPPIVRTVELELTVARNANRKSSIKFNEHVALVQGVAAVLRAENGRACAGSLSASAGKPGGSGCSEPRAEV</sequence>
<reference evidence="1" key="2">
    <citation type="journal article" date="2022" name="New Phytol.">
        <title>Evolutionary transition to the ectomycorrhizal habit in the genomes of a hyperdiverse lineage of mushroom-forming fungi.</title>
        <authorList>
            <person name="Looney B."/>
            <person name="Miyauchi S."/>
            <person name="Morin E."/>
            <person name="Drula E."/>
            <person name="Courty P.E."/>
            <person name="Kohler A."/>
            <person name="Kuo A."/>
            <person name="LaButti K."/>
            <person name="Pangilinan J."/>
            <person name="Lipzen A."/>
            <person name="Riley R."/>
            <person name="Andreopoulos W."/>
            <person name="He G."/>
            <person name="Johnson J."/>
            <person name="Nolan M."/>
            <person name="Tritt A."/>
            <person name="Barry K.W."/>
            <person name="Grigoriev I.V."/>
            <person name="Nagy L.G."/>
            <person name="Hibbett D."/>
            <person name="Henrissat B."/>
            <person name="Matheny P.B."/>
            <person name="Labbe J."/>
            <person name="Martin F.M."/>
        </authorList>
    </citation>
    <scope>NUCLEOTIDE SEQUENCE</scope>
    <source>
        <strain evidence="1">FP105234-sp</strain>
    </source>
</reference>
<comment type="caution">
    <text evidence="1">The sequence shown here is derived from an EMBL/GenBank/DDBJ whole genome shotgun (WGS) entry which is preliminary data.</text>
</comment>
<dbReference type="Proteomes" id="UP000814033">
    <property type="component" value="Unassembled WGS sequence"/>
</dbReference>
<name>A0ACB8R6P1_9AGAM</name>
<proteinExistence type="predicted"/>